<name>A0A4Z2I4I3_9TELE</name>
<evidence type="ECO:0000256" key="1">
    <source>
        <dbReference type="SAM" id="MobiDB-lite"/>
    </source>
</evidence>
<keyword evidence="3" id="KW-1185">Reference proteome</keyword>
<dbReference type="Proteomes" id="UP000314294">
    <property type="component" value="Unassembled WGS sequence"/>
</dbReference>
<feature type="region of interest" description="Disordered" evidence="1">
    <location>
        <begin position="93"/>
        <end position="156"/>
    </location>
</feature>
<reference evidence="2 3" key="1">
    <citation type="submission" date="2019-03" db="EMBL/GenBank/DDBJ databases">
        <title>First draft genome of Liparis tanakae, snailfish: a comprehensive survey of snailfish specific genes.</title>
        <authorList>
            <person name="Kim W."/>
            <person name="Song I."/>
            <person name="Jeong J.-H."/>
            <person name="Kim D."/>
            <person name="Kim S."/>
            <person name="Ryu S."/>
            <person name="Song J.Y."/>
            <person name="Lee S.K."/>
        </authorList>
    </citation>
    <scope>NUCLEOTIDE SEQUENCE [LARGE SCALE GENOMIC DNA]</scope>
    <source>
        <tissue evidence="2">Muscle</tissue>
    </source>
</reference>
<feature type="compositionally biased region" description="Low complexity" evidence="1">
    <location>
        <begin position="102"/>
        <end position="115"/>
    </location>
</feature>
<comment type="caution">
    <text evidence="2">The sequence shown here is derived from an EMBL/GenBank/DDBJ whole genome shotgun (WGS) entry which is preliminary data.</text>
</comment>
<protein>
    <submittedName>
        <fullName evidence="2">Uncharacterized protein</fullName>
    </submittedName>
</protein>
<dbReference type="EMBL" id="SRLO01000140">
    <property type="protein sequence ID" value="TNN72214.1"/>
    <property type="molecule type" value="Genomic_DNA"/>
</dbReference>
<dbReference type="AlphaFoldDB" id="A0A4Z2I4I3"/>
<gene>
    <name evidence="2" type="ORF">EYF80_017498</name>
</gene>
<evidence type="ECO:0000313" key="2">
    <source>
        <dbReference type="EMBL" id="TNN72214.1"/>
    </source>
</evidence>
<feature type="compositionally biased region" description="Basic residues" evidence="1">
    <location>
        <begin position="129"/>
        <end position="142"/>
    </location>
</feature>
<feature type="compositionally biased region" description="Pro residues" evidence="1">
    <location>
        <begin position="116"/>
        <end position="128"/>
    </location>
</feature>
<organism evidence="2 3">
    <name type="scientific">Liparis tanakae</name>
    <name type="common">Tanaka's snailfish</name>
    <dbReference type="NCBI Taxonomy" id="230148"/>
    <lineage>
        <taxon>Eukaryota</taxon>
        <taxon>Metazoa</taxon>
        <taxon>Chordata</taxon>
        <taxon>Craniata</taxon>
        <taxon>Vertebrata</taxon>
        <taxon>Euteleostomi</taxon>
        <taxon>Actinopterygii</taxon>
        <taxon>Neopterygii</taxon>
        <taxon>Teleostei</taxon>
        <taxon>Neoteleostei</taxon>
        <taxon>Acanthomorphata</taxon>
        <taxon>Eupercaria</taxon>
        <taxon>Perciformes</taxon>
        <taxon>Cottioidei</taxon>
        <taxon>Cottales</taxon>
        <taxon>Liparidae</taxon>
        <taxon>Liparis</taxon>
    </lineage>
</organism>
<sequence length="156" mass="16490">MWRIWYPRMGEQGVLAQRGRSASGFNVALASGGGRLDPWARDPALRSTSILTDTTEEAAAALRLLSAGRRAPGAAGLAEPQTATSPEIIFIRLNLDPPPADSSPLPADGRPLPADGRPPPAARCPPPAARRRPPTARRKPPAARRPPPEAQMTDSA</sequence>
<evidence type="ECO:0000313" key="3">
    <source>
        <dbReference type="Proteomes" id="UP000314294"/>
    </source>
</evidence>
<accession>A0A4Z2I4I3</accession>
<proteinExistence type="predicted"/>